<dbReference type="PANTHER" id="PTHR33627">
    <property type="entry name" value="TRANSPOSASE"/>
    <property type="match status" value="1"/>
</dbReference>
<comment type="caution">
    <text evidence="2">The sequence shown here is derived from an EMBL/GenBank/DDBJ whole genome shotgun (WGS) entry which is preliminary data.</text>
</comment>
<name>A0ABV4ZHD1_9ACTN</name>
<dbReference type="Proteomes" id="UP001577267">
    <property type="component" value="Unassembled WGS sequence"/>
</dbReference>
<protein>
    <submittedName>
        <fullName evidence="2">IS701 family transposase</fullName>
    </submittedName>
</protein>
<dbReference type="Pfam" id="PF13546">
    <property type="entry name" value="DDE_5"/>
    <property type="match status" value="1"/>
</dbReference>
<feature type="domain" description="Transposase IS701-like DDE" evidence="1">
    <location>
        <begin position="24"/>
        <end position="240"/>
    </location>
</feature>
<evidence type="ECO:0000259" key="1">
    <source>
        <dbReference type="Pfam" id="PF13546"/>
    </source>
</evidence>
<sequence>MRGQPDGSREWPVAETLDTEFCRRLFGSLHRNGHRTKAEQYVRGLLSVGGRKTLRSIATRFEGTSAQQSVHHFITASPWEWRSIRQALARQAQRTLAPDAWVISSTLIPKAGPHSVGADPQPTPLGTVNGQRAVGTWLASKGSAVPVDWQLRLSARWTTGPLRVRAGVPMDVMSSTVEECVQQAVTDLQAFPETDPLPVVVDVGEAEGLTVARHLSSTGRQFVVRVHPREPMLIDRAALPKYGDVQRTAGELAESLPHLRRQVGQGDARSTTVAIPVVESPTRREPMTLVAEWHPDRRADLQLWLTGSASFRILSTLRLTRLPEVVERDFSEISERVGLRDFTGRSFPGWHRHITLASVAHLVTATARPQDAARSGATHLNGTTVR</sequence>
<reference evidence="2 3" key="1">
    <citation type="submission" date="2024-09" db="EMBL/GenBank/DDBJ databases">
        <title>Draft genome sequence of multifaceted antimicrobials producing Streptomyces sp. strain FH1.</title>
        <authorList>
            <person name="Hassan F."/>
            <person name="Ali H."/>
            <person name="Hassan N."/>
            <person name="Nawaz A."/>
        </authorList>
    </citation>
    <scope>NUCLEOTIDE SEQUENCE [LARGE SCALE GENOMIC DNA]</scope>
    <source>
        <strain evidence="2 3">FH1</strain>
    </source>
</reference>
<evidence type="ECO:0000313" key="2">
    <source>
        <dbReference type="EMBL" id="MFB4193324.1"/>
    </source>
</evidence>
<gene>
    <name evidence="2" type="ORF">ACE11A_03000</name>
</gene>
<dbReference type="InterPro" id="IPR039365">
    <property type="entry name" value="IS701-like"/>
</dbReference>
<dbReference type="PANTHER" id="PTHR33627:SF1">
    <property type="entry name" value="TRANSPOSASE"/>
    <property type="match status" value="1"/>
</dbReference>
<proteinExistence type="predicted"/>
<accession>A0ABV4ZHD1</accession>
<dbReference type="InterPro" id="IPR038721">
    <property type="entry name" value="IS701-like_DDE_dom"/>
</dbReference>
<evidence type="ECO:0000313" key="3">
    <source>
        <dbReference type="Proteomes" id="UP001577267"/>
    </source>
</evidence>
<organism evidence="2 3">
    <name type="scientific">Streptomyces carpaticus</name>
    <dbReference type="NCBI Taxonomy" id="285558"/>
    <lineage>
        <taxon>Bacteria</taxon>
        <taxon>Bacillati</taxon>
        <taxon>Actinomycetota</taxon>
        <taxon>Actinomycetes</taxon>
        <taxon>Kitasatosporales</taxon>
        <taxon>Streptomycetaceae</taxon>
        <taxon>Streptomyces</taxon>
    </lineage>
</organism>
<dbReference type="EMBL" id="JBHGBT010000002">
    <property type="protein sequence ID" value="MFB4193324.1"/>
    <property type="molecule type" value="Genomic_DNA"/>
</dbReference>
<keyword evidence="3" id="KW-1185">Reference proteome</keyword>